<sequence length="91" mass="9949">MDIMKAIVLKHKIVAILRNVPEKELQAAGADFVAVGGVSLKNAAEYLKNGFVGVGIGSSLVKEELFLQKKWELISTDIKEQLDVLKKEGLL</sequence>
<dbReference type="Gene3D" id="3.20.20.70">
    <property type="entry name" value="Aldolase class I"/>
    <property type="match status" value="1"/>
</dbReference>
<evidence type="ECO:0000313" key="1">
    <source>
        <dbReference type="EMBL" id="MBC5711509.1"/>
    </source>
</evidence>
<organism evidence="1 2">
    <name type="scientific">Hungatella hominis</name>
    <dbReference type="NCBI Taxonomy" id="2763050"/>
    <lineage>
        <taxon>Bacteria</taxon>
        <taxon>Bacillati</taxon>
        <taxon>Bacillota</taxon>
        <taxon>Clostridia</taxon>
        <taxon>Lachnospirales</taxon>
        <taxon>Lachnospiraceae</taxon>
        <taxon>Hungatella</taxon>
    </lineage>
</organism>
<protein>
    <submittedName>
        <fullName evidence="1">Uncharacterized protein</fullName>
    </submittedName>
</protein>
<proteinExistence type="predicted"/>
<dbReference type="RefSeq" id="WP_187024113.1">
    <property type="nucleotide sequence ID" value="NZ_JACOPB010000019.1"/>
</dbReference>
<reference evidence="1 2" key="1">
    <citation type="submission" date="2020-08" db="EMBL/GenBank/DDBJ databases">
        <title>Genome public.</title>
        <authorList>
            <person name="Liu C."/>
            <person name="Sun Q."/>
        </authorList>
    </citation>
    <scope>NUCLEOTIDE SEQUENCE [LARGE SCALE GENOMIC DNA]</scope>
    <source>
        <strain evidence="1 2">NSJ-66</strain>
    </source>
</reference>
<dbReference type="Proteomes" id="UP000634672">
    <property type="component" value="Unassembled WGS sequence"/>
</dbReference>
<keyword evidence="2" id="KW-1185">Reference proteome</keyword>
<dbReference type="SUPFAM" id="SSF51569">
    <property type="entry name" value="Aldolase"/>
    <property type="match status" value="1"/>
</dbReference>
<evidence type="ECO:0000313" key="2">
    <source>
        <dbReference type="Proteomes" id="UP000634672"/>
    </source>
</evidence>
<dbReference type="InterPro" id="IPR013785">
    <property type="entry name" value="Aldolase_TIM"/>
</dbReference>
<comment type="caution">
    <text evidence="1">The sequence shown here is derived from an EMBL/GenBank/DDBJ whole genome shotgun (WGS) entry which is preliminary data.</text>
</comment>
<accession>A0ABR7HEB7</accession>
<name>A0ABR7HEB7_9FIRM</name>
<gene>
    <name evidence="1" type="ORF">H8S75_26600</name>
</gene>
<dbReference type="EMBL" id="JACOPB010000019">
    <property type="protein sequence ID" value="MBC5711509.1"/>
    <property type="molecule type" value="Genomic_DNA"/>
</dbReference>